<protein>
    <submittedName>
        <fullName evidence="1">Uncharacterized protein</fullName>
    </submittedName>
</protein>
<gene>
    <name evidence="1" type="ORF">F8154_01550</name>
</gene>
<accession>A0A6I0F937</accession>
<dbReference type="Proteomes" id="UP000432715">
    <property type="component" value="Unassembled WGS sequence"/>
</dbReference>
<dbReference type="RefSeq" id="WP_151859832.1">
    <property type="nucleotide sequence ID" value="NZ_WBZC01000004.1"/>
</dbReference>
<organism evidence="1 2">
    <name type="scientific">Alkaliphilus pronyensis</name>
    <dbReference type="NCBI Taxonomy" id="1482732"/>
    <lineage>
        <taxon>Bacteria</taxon>
        <taxon>Bacillati</taxon>
        <taxon>Bacillota</taxon>
        <taxon>Clostridia</taxon>
        <taxon>Peptostreptococcales</taxon>
        <taxon>Natronincolaceae</taxon>
        <taxon>Alkaliphilus</taxon>
    </lineage>
</organism>
<proteinExistence type="predicted"/>
<dbReference type="AlphaFoldDB" id="A0A6I0F937"/>
<evidence type="ECO:0000313" key="1">
    <source>
        <dbReference type="EMBL" id="KAB3538605.1"/>
    </source>
</evidence>
<evidence type="ECO:0000313" key="2">
    <source>
        <dbReference type="Proteomes" id="UP000432715"/>
    </source>
</evidence>
<comment type="caution">
    <text evidence="1">The sequence shown here is derived from an EMBL/GenBank/DDBJ whole genome shotgun (WGS) entry which is preliminary data.</text>
</comment>
<sequence>MEVLINDVNFNSMDTVIEFNTQYGCGKGVWNGNNDPVKGNKYNIEYDITEILKWGTTIKTCKEKDFRIFQDNDITYIIGILEKEYKDGISDLRFGDSIIQLEVQGKGLPVGEYVIVTADSLELYASVY</sequence>
<dbReference type="OrthoDB" id="2937251at2"/>
<reference evidence="1 2" key="1">
    <citation type="submission" date="2019-10" db="EMBL/GenBank/DDBJ databases">
        <title>Alkaliphilus serpentinus sp. nov. and Alkaliphilus pronyensis sp. nov., two novel anaerobic alkaliphilic species isolated from the serpentinized-hosted hydrothermal field of the Prony Bay (New Caledonia).</title>
        <authorList>
            <person name="Postec A."/>
        </authorList>
    </citation>
    <scope>NUCLEOTIDE SEQUENCE [LARGE SCALE GENOMIC DNA]</scope>
    <source>
        <strain evidence="1 2">LacV</strain>
    </source>
</reference>
<keyword evidence="2" id="KW-1185">Reference proteome</keyword>
<name>A0A6I0F937_9FIRM</name>
<dbReference type="EMBL" id="WBZC01000004">
    <property type="protein sequence ID" value="KAB3538605.1"/>
    <property type="molecule type" value="Genomic_DNA"/>
</dbReference>